<name>A0A2U1PAW7_ARTAN</name>
<dbReference type="PANTHER" id="PTHR33132">
    <property type="entry name" value="OSJNBB0118P14.9 PROTEIN"/>
    <property type="match status" value="1"/>
</dbReference>
<reference evidence="2 3" key="1">
    <citation type="journal article" date="2018" name="Mol. Plant">
        <title>The genome of Artemisia annua provides insight into the evolution of Asteraceae family and artemisinin biosynthesis.</title>
        <authorList>
            <person name="Shen Q."/>
            <person name="Zhang L."/>
            <person name="Liao Z."/>
            <person name="Wang S."/>
            <person name="Yan T."/>
            <person name="Shi P."/>
            <person name="Liu M."/>
            <person name="Fu X."/>
            <person name="Pan Q."/>
            <person name="Wang Y."/>
            <person name="Lv Z."/>
            <person name="Lu X."/>
            <person name="Zhang F."/>
            <person name="Jiang W."/>
            <person name="Ma Y."/>
            <person name="Chen M."/>
            <person name="Hao X."/>
            <person name="Li L."/>
            <person name="Tang Y."/>
            <person name="Lv G."/>
            <person name="Zhou Y."/>
            <person name="Sun X."/>
            <person name="Brodelius P.E."/>
            <person name="Rose J.K.C."/>
            <person name="Tang K."/>
        </authorList>
    </citation>
    <scope>NUCLEOTIDE SEQUENCE [LARGE SCALE GENOMIC DNA]</scope>
    <source>
        <strain evidence="3">cv. Huhao1</strain>
        <tissue evidence="2">Leaf</tissue>
    </source>
</reference>
<organism evidence="2 3">
    <name type="scientific">Artemisia annua</name>
    <name type="common">Sweet wormwood</name>
    <dbReference type="NCBI Taxonomy" id="35608"/>
    <lineage>
        <taxon>Eukaryota</taxon>
        <taxon>Viridiplantae</taxon>
        <taxon>Streptophyta</taxon>
        <taxon>Embryophyta</taxon>
        <taxon>Tracheophyta</taxon>
        <taxon>Spermatophyta</taxon>
        <taxon>Magnoliopsida</taxon>
        <taxon>eudicotyledons</taxon>
        <taxon>Gunneridae</taxon>
        <taxon>Pentapetalae</taxon>
        <taxon>asterids</taxon>
        <taxon>campanulids</taxon>
        <taxon>Asterales</taxon>
        <taxon>Asteraceae</taxon>
        <taxon>Asteroideae</taxon>
        <taxon>Anthemideae</taxon>
        <taxon>Artemisiinae</taxon>
        <taxon>Artemisia</taxon>
    </lineage>
</organism>
<dbReference type="AlphaFoldDB" id="A0A2U1PAW7"/>
<evidence type="ECO:0000256" key="1">
    <source>
        <dbReference type="SAM" id="MobiDB-lite"/>
    </source>
</evidence>
<sequence>MEGKQAERPNITIQQPNTLKMEETKKHQIATSRFYAEIAHIATPRGPSDTKPNCLCSPTTHAGSFRCRYHRSSSLGNHGSSFNHLSNLDDQNQTAQ</sequence>
<evidence type="ECO:0000313" key="2">
    <source>
        <dbReference type="EMBL" id="PWA82894.1"/>
    </source>
</evidence>
<feature type="region of interest" description="Disordered" evidence="1">
    <location>
        <begin position="76"/>
        <end position="96"/>
    </location>
</feature>
<comment type="caution">
    <text evidence="2">The sequence shown here is derived from an EMBL/GenBank/DDBJ whole genome shotgun (WGS) entry which is preliminary data.</text>
</comment>
<accession>A0A2U1PAW7</accession>
<dbReference type="Proteomes" id="UP000245207">
    <property type="component" value="Unassembled WGS sequence"/>
</dbReference>
<evidence type="ECO:0000313" key="3">
    <source>
        <dbReference type="Proteomes" id="UP000245207"/>
    </source>
</evidence>
<proteinExistence type="predicted"/>
<gene>
    <name evidence="2" type="ORF">CTI12_AA174940</name>
</gene>
<protein>
    <submittedName>
        <fullName evidence="2">Uncharacterized protein</fullName>
    </submittedName>
</protein>
<dbReference type="EMBL" id="PKPP01001417">
    <property type="protein sequence ID" value="PWA82894.1"/>
    <property type="molecule type" value="Genomic_DNA"/>
</dbReference>
<dbReference type="PANTHER" id="PTHR33132:SF135">
    <property type="entry name" value="OS02G0799700 PROTEIN"/>
    <property type="match status" value="1"/>
</dbReference>
<dbReference type="OrthoDB" id="1924025at2759"/>
<keyword evidence="3" id="KW-1185">Reference proteome</keyword>